<dbReference type="GO" id="GO:0044571">
    <property type="term" value="P:[2Fe-2S] cluster assembly"/>
    <property type="evidence" value="ECO:0007669"/>
    <property type="project" value="InterPro"/>
</dbReference>
<dbReference type="AlphaFoldDB" id="A0A8M8V3Z9"/>
<evidence type="ECO:0000259" key="3">
    <source>
        <dbReference type="Pfam" id="PF07743"/>
    </source>
</evidence>
<evidence type="ECO:0000313" key="4">
    <source>
        <dbReference type="Proteomes" id="UP000504604"/>
    </source>
</evidence>
<evidence type="ECO:0000256" key="2">
    <source>
        <dbReference type="ARBA" id="ARBA00023186"/>
    </source>
</evidence>
<comment type="similarity">
    <text evidence="1">Belongs to the HscB family.</text>
</comment>
<dbReference type="Proteomes" id="UP000504604">
    <property type="component" value="Linkage group LG11"/>
</dbReference>
<evidence type="ECO:0000256" key="1">
    <source>
        <dbReference type="ARBA" id="ARBA00010476"/>
    </source>
</evidence>
<dbReference type="GeneID" id="105173957"/>
<feature type="domain" description="Co-chaperone HscB C-terminal oligomerisation" evidence="3">
    <location>
        <begin position="183"/>
        <end position="253"/>
    </location>
</feature>
<proteinExistence type="inferred from homology"/>
<dbReference type="PANTHER" id="PTHR14021:SF15">
    <property type="entry name" value="IRON-SULFUR CLUSTER CO-CHAPERONE PROTEIN HSCB"/>
    <property type="match status" value="1"/>
</dbReference>
<dbReference type="InterPro" id="IPR036386">
    <property type="entry name" value="HscB_C_sf"/>
</dbReference>
<dbReference type="InterPro" id="IPR004640">
    <property type="entry name" value="HscB"/>
</dbReference>
<name>A0A8M8V3Z9_SESIN</name>
<keyword evidence="2" id="KW-0143">Chaperone</keyword>
<dbReference type="GO" id="GO:0051259">
    <property type="term" value="P:protein complex oligomerization"/>
    <property type="evidence" value="ECO:0007669"/>
    <property type="project" value="InterPro"/>
</dbReference>
<dbReference type="SUPFAM" id="SSF47144">
    <property type="entry name" value="HSC20 (HSCB), C-terminal oligomerisation domain"/>
    <property type="match status" value="1"/>
</dbReference>
<sequence length="257" mass="29538">MWKKQLQISTRISSILSRAITSKDSSSSVSNSHNYSSSIFFSSSCLLGRTEGKPFPSAGGLYFRNPGGIFTRGSFADLFVKNDNFYCSQSKSAERFHCWNCGAEAESATPFLFCRACRSVQSVDESIDYFQIFGLGRKYKIEVEELEKKYKDWQKMLHPDLVHSKSQVKLEGILVDEEERITDPELLAEVMELREAVDEAEDSRALNEIQAQLQEKLRYWSDAFDDAYVRGNYEDALASIRRMTYYRRANEEIVKKL</sequence>
<reference evidence="5" key="1">
    <citation type="submission" date="2025-08" db="UniProtKB">
        <authorList>
            <consortium name="RefSeq"/>
        </authorList>
    </citation>
    <scope>IDENTIFICATION</scope>
</reference>
<evidence type="ECO:0000313" key="5">
    <source>
        <dbReference type="RefSeq" id="XP_020553302.1"/>
    </source>
</evidence>
<organism evidence="4 5">
    <name type="scientific">Sesamum indicum</name>
    <name type="common">Oriental sesame</name>
    <name type="synonym">Sesamum orientale</name>
    <dbReference type="NCBI Taxonomy" id="4182"/>
    <lineage>
        <taxon>Eukaryota</taxon>
        <taxon>Viridiplantae</taxon>
        <taxon>Streptophyta</taxon>
        <taxon>Embryophyta</taxon>
        <taxon>Tracheophyta</taxon>
        <taxon>Spermatophyta</taxon>
        <taxon>Magnoliopsida</taxon>
        <taxon>eudicotyledons</taxon>
        <taxon>Gunneridae</taxon>
        <taxon>Pentapetalae</taxon>
        <taxon>asterids</taxon>
        <taxon>lamiids</taxon>
        <taxon>Lamiales</taxon>
        <taxon>Pedaliaceae</taxon>
        <taxon>Sesamum</taxon>
    </lineage>
</organism>
<accession>A0A8M8V3Z9</accession>
<dbReference type="SUPFAM" id="SSF46565">
    <property type="entry name" value="Chaperone J-domain"/>
    <property type="match status" value="1"/>
</dbReference>
<dbReference type="GO" id="GO:0051087">
    <property type="term" value="F:protein-folding chaperone binding"/>
    <property type="evidence" value="ECO:0007669"/>
    <property type="project" value="InterPro"/>
</dbReference>
<dbReference type="GO" id="GO:0001671">
    <property type="term" value="F:ATPase activator activity"/>
    <property type="evidence" value="ECO:0007669"/>
    <property type="project" value="InterPro"/>
</dbReference>
<dbReference type="RefSeq" id="XP_020553302.1">
    <property type="nucleotide sequence ID" value="XM_020697643.1"/>
</dbReference>
<dbReference type="InterPro" id="IPR009073">
    <property type="entry name" value="HscB_oligo_C"/>
</dbReference>
<protein>
    <submittedName>
        <fullName evidence="5">Iron-sulfur cluster co-chaperone protein HscB, mitochondrial isoform X2</fullName>
    </submittedName>
</protein>
<dbReference type="Pfam" id="PF07743">
    <property type="entry name" value="HSCB_C"/>
    <property type="match status" value="1"/>
</dbReference>
<keyword evidence="4" id="KW-1185">Reference proteome</keyword>
<dbReference type="InterPro" id="IPR036869">
    <property type="entry name" value="J_dom_sf"/>
</dbReference>
<gene>
    <name evidence="5" type="primary">LOC105173957</name>
</gene>
<dbReference type="Gene3D" id="1.10.287.110">
    <property type="entry name" value="DnaJ domain"/>
    <property type="match status" value="1"/>
</dbReference>
<dbReference type="PANTHER" id="PTHR14021">
    <property type="entry name" value="IRON-SULFUR CLUSTER CO-CHAPERONE PROTEIN HSCB"/>
    <property type="match status" value="1"/>
</dbReference>